<comment type="similarity">
    <text evidence="1">Belongs to the UPF0065 (bug) family.</text>
</comment>
<evidence type="ECO:0000256" key="2">
    <source>
        <dbReference type="SAM" id="SignalP"/>
    </source>
</evidence>
<proteinExistence type="inferred from homology"/>
<name>A0A556AQA3_9BURK</name>
<dbReference type="PANTHER" id="PTHR42928:SF5">
    <property type="entry name" value="BLR1237 PROTEIN"/>
    <property type="match status" value="1"/>
</dbReference>
<feature type="signal peptide" evidence="2">
    <location>
        <begin position="1"/>
        <end position="34"/>
    </location>
</feature>
<dbReference type="InterPro" id="IPR005064">
    <property type="entry name" value="BUG"/>
</dbReference>
<dbReference type="AlphaFoldDB" id="A0A556AQA3"/>
<dbReference type="Gene3D" id="3.40.190.150">
    <property type="entry name" value="Bordetella uptake gene, domain 1"/>
    <property type="match status" value="1"/>
</dbReference>
<sequence length="336" mass="35452">MTRQTRTVTRWRHGLRALALGLVAALGATTGAGAAAAATFPSQPIRLVVPFPPGGPSDVTARAISSGMSQALGQPVVVENRPGAGAVLASESVLNSAHDGHTLLMASNILSTGKALYPNLRFDPARDFRAVAGVFKSPHVVVVAPTFPGDGIQDLLRYADEHGEAMDYASSGAGTMPHLGTELFKQLTGAPMRAIPYKGSSPALIAVMSGEVPVYFDILLSAQNLVRTGKLKPLAVTSAERLAQFPNVPTVMEQGVADFELYSWFGIVVPSDVPDAVVERLNEAVNEAMRTPAFARQLETLAALPIGGEAAEFQAMIEQDTELWGRTIEKAGITLE</sequence>
<dbReference type="OrthoDB" id="9780943at2"/>
<dbReference type="Proteomes" id="UP000318405">
    <property type="component" value="Unassembled WGS sequence"/>
</dbReference>
<reference evidence="3 4" key="1">
    <citation type="submission" date="2019-07" db="EMBL/GenBank/DDBJ databases">
        <title>Qingshengfaniella alkalisoli gen. nov., sp. nov., isolated from saline soil.</title>
        <authorList>
            <person name="Xu L."/>
            <person name="Huang X.-X."/>
            <person name="Sun J.-Q."/>
        </authorList>
    </citation>
    <scope>NUCLEOTIDE SEQUENCE [LARGE SCALE GENOMIC DNA]</scope>
    <source>
        <strain evidence="3 4">DSM 27279</strain>
    </source>
</reference>
<dbReference type="CDD" id="cd07012">
    <property type="entry name" value="PBP2_Bug_TTT"/>
    <property type="match status" value="1"/>
</dbReference>
<evidence type="ECO:0000313" key="4">
    <source>
        <dbReference type="Proteomes" id="UP000318405"/>
    </source>
</evidence>
<evidence type="ECO:0000313" key="3">
    <source>
        <dbReference type="EMBL" id="TSH95087.1"/>
    </source>
</evidence>
<keyword evidence="2" id="KW-0732">Signal</keyword>
<dbReference type="Pfam" id="PF03401">
    <property type="entry name" value="TctC"/>
    <property type="match status" value="1"/>
</dbReference>
<evidence type="ECO:0000256" key="1">
    <source>
        <dbReference type="ARBA" id="ARBA00006987"/>
    </source>
</evidence>
<dbReference type="InterPro" id="IPR042100">
    <property type="entry name" value="Bug_dom1"/>
</dbReference>
<organism evidence="3 4">
    <name type="scientific">Verticiella sediminum</name>
    <dbReference type="NCBI Taxonomy" id="1247510"/>
    <lineage>
        <taxon>Bacteria</taxon>
        <taxon>Pseudomonadati</taxon>
        <taxon>Pseudomonadota</taxon>
        <taxon>Betaproteobacteria</taxon>
        <taxon>Burkholderiales</taxon>
        <taxon>Alcaligenaceae</taxon>
        <taxon>Verticiella</taxon>
    </lineage>
</organism>
<feature type="chain" id="PRO_5022014103" evidence="2">
    <location>
        <begin position="35"/>
        <end position="336"/>
    </location>
</feature>
<dbReference type="EMBL" id="VLTJ01000022">
    <property type="protein sequence ID" value="TSH95087.1"/>
    <property type="molecule type" value="Genomic_DNA"/>
</dbReference>
<gene>
    <name evidence="3" type="ORF">FOZ76_11530</name>
</gene>
<dbReference type="Gene3D" id="3.40.190.10">
    <property type="entry name" value="Periplasmic binding protein-like II"/>
    <property type="match status" value="1"/>
</dbReference>
<keyword evidence="4" id="KW-1185">Reference proteome</keyword>
<dbReference type="SUPFAM" id="SSF53850">
    <property type="entry name" value="Periplasmic binding protein-like II"/>
    <property type="match status" value="1"/>
</dbReference>
<dbReference type="PANTHER" id="PTHR42928">
    <property type="entry name" value="TRICARBOXYLATE-BINDING PROTEIN"/>
    <property type="match status" value="1"/>
</dbReference>
<comment type="caution">
    <text evidence="3">The sequence shown here is derived from an EMBL/GenBank/DDBJ whole genome shotgun (WGS) entry which is preliminary data.</text>
</comment>
<accession>A0A556AQA3</accession>
<dbReference type="RefSeq" id="WP_143948399.1">
    <property type="nucleotide sequence ID" value="NZ_BAABMB010000007.1"/>
</dbReference>
<protein>
    <submittedName>
        <fullName evidence="3">Tripartite tricarboxylate transporter substrate binding protein</fullName>
    </submittedName>
</protein>
<dbReference type="PIRSF" id="PIRSF017082">
    <property type="entry name" value="YflP"/>
    <property type="match status" value="1"/>
</dbReference>